<evidence type="ECO:0000313" key="1">
    <source>
        <dbReference type="EMBL" id="CDO17328.1"/>
    </source>
</evidence>
<dbReference type="Proteomes" id="UP000027584">
    <property type="component" value="Unassembled WGS sequence"/>
</dbReference>
<accession>A0A060RGE7</accession>
<sequence length="182" mass="21076">MYQLINLQINKQVLPLFNFLKDNPTRTIAKDNHVMMTYCQLPDFYLVPFSYKGITVTVTATDDLESYLADGWQVARDYQIASVQDKLAGILDELEHEYLNRQRAGSPLPIMGLVFDWIAYGLSSKEEIIAFVKLFYLNGYSYEQITQLYASLTKSNNLNICFLNTINTIFKEELNERIFRTA</sequence>
<gene>
    <name evidence="1" type="ORF">BN963_SGAL_00516</name>
</gene>
<dbReference type="EMBL" id="CCBC010000109">
    <property type="protein sequence ID" value="CDO17328.1"/>
    <property type="molecule type" value="Genomic_DNA"/>
</dbReference>
<protein>
    <submittedName>
        <fullName evidence="1">Putative phage protein</fullName>
    </submittedName>
</protein>
<evidence type="ECO:0000313" key="2">
    <source>
        <dbReference type="Proteomes" id="UP000027584"/>
    </source>
</evidence>
<comment type="caution">
    <text evidence="1">The sequence shown here is derived from an EMBL/GenBank/DDBJ whole genome shotgun (WGS) entry which is preliminary data.</text>
</comment>
<reference evidence="1 2" key="1">
    <citation type="submission" date="2014-02" db="EMBL/GenBank/DDBJ databases">
        <authorList>
            <person name="Manrique M."/>
        </authorList>
    </citation>
    <scope>NUCLEOTIDE SEQUENCE [LARGE SCALE GENOMIC DNA]</scope>
    <source>
        <strain evidence="1 2">LMG17956</strain>
    </source>
</reference>
<organism evidence="1 2">
    <name type="scientific">Streptococcus gallolyticus</name>
    <dbReference type="NCBI Taxonomy" id="315405"/>
    <lineage>
        <taxon>Bacteria</taxon>
        <taxon>Bacillati</taxon>
        <taxon>Bacillota</taxon>
        <taxon>Bacilli</taxon>
        <taxon>Lactobacillales</taxon>
        <taxon>Streptococcaceae</taxon>
        <taxon>Streptococcus</taxon>
    </lineage>
</organism>
<name>A0A060RGE7_9STRE</name>
<proteinExistence type="predicted"/>
<reference evidence="1 2" key="2">
    <citation type="submission" date="2014-05" db="EMBL/GenBank/DDBJ databases">
        <title>Genome sequence of Streptococcus gallolyticus.</title>
        <authorList>
            <person name="Del Campo R."/>
        </authorList>
    </citation>
    <scope>NUCLEOTIDE SEQUENCE [LARGE SCALE GENOMIC DNA]</scope>
    <source>
        <strain evidence="1 2">LMG17956</strain>
    </source>
</reference>
<dbReference type="AlphaFoldDB" id="A0A060RGE7"/>